<feature type="compositionally biased region" description="Low complexity" evidence="1">
    <location>
        <begin position="70"/>
        <end position="83"/>
    </location>
</feature>
<dbReference type="RefSeq" id="WP_066085912.1">
    <property type="nucleotide sequence ID" value="NZ_CP126114.1"/>
</dbReference>
<name>A0AA95SAM9_9BACI</name>
<feature type="transmembrane region" description="Helical" evidence="2">
    <location>
        <begin position="7"/>
        <end position="29"/>
    </location>
</feature>
<keyword evidence="2" id="KW-0472">Membrane</keyword>
<sequence>MKKTRRAHLWIGLIASVFIFIEALSGLLMNEPWLIGQSQPVMVGGNFQPGQFRQGQVLQGRQDNFDESNGQPDGQAPDQGQSQWQRGTNGNGQFQGRRGLDGNGNFAAGFRREGMGQGSALSIIRGLHEGRIGNTNIKWLLDLVALAMMFLTGTGIYLSFKVLGAERKRKKHHEDNIDLT</sequence>
<feature type="compositionally biased region" description="Polar residues" evidence="1">
    <location>
        <begin position="84"/>
        <end position="94"/>
    </location>
</feature>
<dbReference type="InterPro" id="IPR005625">
    <property type="entry name" value="PepSY-ass_TM"/>
</dbReference>
<evidence type="ECO:0000256" key="1">
    <source>
        <dbReference type="SAM" id="MobiDB-lite"/>
    </source>
</evidence>
<dbReference type="Proteomes" id="UP001178288">
    <property type="component" value="Chromosome"/>
</dbReference>
<keyword evidence="2" id="KW-0812">Transmembrane</keyword>
<keyword evidence="2" id="KW-1133">Transmembrane helix</keyword>
<protein>
    <submittedName>
        <fullName evidence="3">PepSY-associated TM helix domain-containing protein</fullName>
    </submittedName>
</protein>
<keyword evidence="4" id="KW-1185">Reference proteome</keyword>
<dbReference type="AlphaFoldDB" id="A0AA95SAM9"/>
<feature type="transmembrane region" description="Helical" evidence="2">
    <location>
        <begin position="139"/>
        <end position="160"/>
    </location>
</feature>
<dbReference type="EMBL" id="CP126114">
    <property type="protein sequence ID" value="WHY88305.1"/>
    <property type="molecule type" value="Genomic_DNA"/>
</dbReference>
<evidence type="ECO:0000313" key="4">
    <source>
        <dbReference type="Proteomes" id="UP001178288"/>
    </source>
</evidence>
<dbReference type="Pfam" id="PF03929">
    <property type="entry name" value="PepSY_TM"/>
    <property type="match status" value="1"/>
</dbReference>
<dbReference type="KEGG" id="nnv:QNH39_10905"/>
<organism evidence="3 4">
    <name type="scientific">Neobacillus novalis</name>
    <dbReference type="NCBI Taxonomy" id="220687"/>
    <lineage>
        <taxon>Bacteria</taxon>
        <taxon>Bacillati</taxon>
        <taxon>Bacillota</taxon>
        <taxon>Bacilli</taxon>
        <taxon>Bacillales</taxon>
        <taxon>Bacillaceae</taxon>
        <taxon>Neobacillus</taxon>
    </lineage>
</organism>
<feature type="region of interest" description="Disordered" evidence="1">
    <location>
        <begin position="62"/>
        <end position="99"/>
    </location>
</feature>
<gene>
    <name evidence="3" type="ORF">QNH39_10905</name>
</gene>
<proteinExistence type="predicted"/>
<evidence type="ECO:0000256" key="2">
    <source>
        <dbReference type="SAM" id="Phobius"/>
    </source>
</evidence>
<reference evidence="3" key="1">
    <citation type="submission" date="2023-05" db="EMBL/GenBank/DDBJ databases">
        <title>Comparative genomics of Bacillaceae isolates and their secondary metabolite potential.</title>
        <authorList>
            <person name="Song L."/>
            <person name="Nielsen L.J."/>
            <person name="Mohite O."/>
            <person name="Xu X."/>
            <person name="Weber T."/>
            <person name="Kovacs A.T."/>
        </authorList>
    </citation>
    <scope>NUCLEOTIDE SEQUENCE</scope>
    <source>
        <strain evidence="3">XLM17</strain>
    </source>
</reference>
<evidence type="ECO:0000313" key="3">
    <source>
        <dbReference type="EMBL" id="WHY88305.1"/>
    </source>
</evidence>
<accession>A0AA95SAM9</accession>